<dbReference type="InterPro" id="IPR052953">
    <property type="entry name" value="Ser-rich/MCO-related"/>
</dbReference>
<dbReference type="InterPro" id="IPR008972">
    <property type="entry name" value="Cupredoxin"/>
</dbReference>
<feature type="domain" description="Phytocyanin" evidence="3">
    <location>
        <begin position="184"/>
        <end position="253"/>
    </location>
</feature>
<feature type="compositionally biased region" description="Low complexity" evidence="1">
    <location>
        <begin position="57"/>
        <end position="74"/>
    </location>
</feature>
<feature type="compositionally biased region" description="Polar residues" evidence="1">
    <location>
        <begin position="76"/>
        <end position="86"/>
    </location>
</feature>
<evidence type="ECO:0000259" key="3">
    <source>
        <dbReference type="Pfam" id="PF02298"/>
    </source>
</evidence>
<gene>
    <name evidence="4" type="ORF">CTheo_2459</name>
</gene>
<dbReference type="GO" id="GO:0009055">
    <property type="term" value="F:electron transfer activity"/>
    <property type="evidence" value="ECO:0007669"/>
    <property type="project" value="InterPro"/>
</dbReference>
<dbReference type="SUPFAM" id="SSF49503">
    <property type="entry name" value="Cupredoxins"/>
    <property type="match status" value="1"/>
</dbReference>
<reference evidence="4 5" key="1">
    <citation type="journal article" date="2019" name="Fungal Biol. Biotechnol.">
        <title>Draft genome sequence of fastidious pathogen Ceratobasidium theobromae, which causes vascular-streak dieback in Theobroma cacao.</title>
        <authorList>
            <person name="Ali S.S."/>
            <person name="Asman A."/>
            <person name="Shao J."/>
            <person name="Firmansyah A.P."/>
            <person name="Susilo A.W."/>
            <person name="Rosmana A."/>
            <person name="McMahon P."/>
            <person name="Junaid M."/>
            <person name="Guest D."/>
            <person name="Kheng T.Y."/>
            <person name="Meinhardt L.W."/>
            <person name="Bailey B.A."/>
        </authorList>
    </citation>
    <scope>NUCLEOTIDE SEQUENCE [LARGE SCALE GENOMIC DNA]</scope>
    <source>
        <strain evidence="4 5">CT2</strain>
    </source>
</reference>
<feature type="region of interest" description="Disordered" evidence="1">
    <location>
        <begin position="337"/>
        <end position="396"/>
    </location>
</feature>
<feature type="compositionally biased region" description="Low complexity" evidence="1">
    <location>
        <begin position="360"/>
        <end position="396"/>
    </location>
</feature>
<dbReference type="AlphaFoldDB" id="A0A5N5QQT3"/>
<dbReference type="Gene3D" id="2.60.40.420">
    <property type="entry name" value="Cupredoxins - blue copper proteins"/>
    <property type="match status" value="1"/>
</dbReference>
<feature type="compositionally biased region" description="Low complexity" evidence="1">
    <location>
        <begin position="87"/>
        <end position="112"/>
    </location>
</feature>
<dbReference type="OrthoDB" id="2331100at2759"/>
<evidence type="ECO:0000256" key="1">
    <source>
        <dbReference type="SAM" id="MobiDB-lite"/>
    </source>
</evidence>
<dbReference type="PANTHER" id="PTHR34883:SF15">
    <property type="entry name" value="EXTRACELLULAR SERINE-RICH PROTEIN"/>
    <property type="match status" value="1"/>
</dbReference>
<keyword evidence="5" id="KW-1185">Reference proteome</keyword>
<organism evidence="4 5">
    <name type="scientific">Ceratobasidium theobromae</name>
    <dbReference type="NCBI Taxonomy" id="1582974"/>
    <lineage>
        <taxon>Eukaryota</taxon>
        <taxon>Fungi</taxon>
        <taxon>Dikarya</taxon>
        <taxon>Basidiomycota</taxon>
        <taxon>Agaricomycotina</taxon>
        <taxon>Agaricomycetes</taxon>
        <taxon>Cantharellales</taxon>
        <taxon>Ceratobasidiaceae</taxon>
        <taxon>Ceratobasidium</taxon>
    </lineage>
</organism>
<name>A0A5N5QQT3_9AGAM</name>
<evidence type="ECO:0000313" key="4">
    <source>
        <dbReference type="EMBL" id="KAB5594122.1"/>
    </source>
</evidence>
<dbReference type="InterPro" id="IPR003245">
    <property type="entry name" value="Phytocyanin_dom"/>
</dbReference>
<evidence type="ECO:0000313" key="5">
    <source>
        <dbReference type="Proteomes" id="UP000383932"/>
    </source>
</evidence>
<sequence length="420" mass="42515">MVRIIASVLSALALSRAVLAIPTMRNSESYDNSPSGSSYSGGSASSPYGNDPSNYNPSPVAASPAVSASESKSVTHGASTAPQAYGSTTSAATHHATRTSAAPAQTTSAAPSYGSGSSNWGTDLNSCVQMCQARFGMSPPAGSPPPTTTTAAAPTGTGTGVVHTVIVAPSQGVLRYVPFAVNASVGDTVRFIWGANRHTVTKSSALTVCNKSADASTFASGVQNATFVFNQVVNTTEPTFFFCAVPTHCQKGMFGIINPPSAPSGSASTVGQMMSTWASQNPDIAKMRTAVDDMTKGTPAHSWATNLDVSSIPTEAHQSLVENVFYTRMFYAANTGASEGASRPDGQPLTIPADVNSLLTNTPTSPSSSASNGSGTSTSATPSSTSAPSNSSPRVNGASNVAASSALFVIVAAVSSLFLI</sequence>
<accession>A0A5N5QQT3</accession>
<feature type="region of interest" description="Disordered" evidence="1">
    <location>
        <begin position="26"/>
        <end position="117"/>
    </location>
</feature>
<dbReference type="PANTHER" id="PTHR34883">
    <property type="entry name" value="SERINE-RICH PROTEIN, PUTATIVE-RELATED-RELATED"/>
    <property type="match status" value="1"/>
</dbReference>
<comment type="caution">
    <text evidence="4">The sequence shown here is derived from an EMBL/GenBank/DDBJ whole genome shotgun (WGS) entry which is preliminary data.</text>
</comment>
<feature type="compositionally biased region" description="Low complexity" evidence="1">
    <location>
        <begin position="26"/>
        <end position="50"/>
    </location>
</feature>
<feature type="chain" id="PRO_5024349390" description="Phytocyanin domain-containing protein" evidence="2">
    <location>
        <begin position="21"/>
        <end position="420"/>
    </location>
</feature>
<feature type="signal peptide" evidence="2">
    <location>
        <begin position="1"/>
        <end position="20"/>
    </location>
</feature>
<keyword evidence="2" id="KW-0732">Signal</keyword>
<protein>
    <recommendedName>
        <fullName evidence="3">Phytocyanin domain-containing protein</fullName>
    </recommendedName>
</protein>
<dbReference type="Proteomes" id="UP000383932">
    <property type="component" value="Unassembled WGS sequence"/>
</dbReference>
<dbReference type="EMBL" id="SSOP01000025">
    <property type="protein sequence ID" value="KAB5594122.1"/>
    <property type="molecule type" value="Genomic_DNA"/>
</dbReference>
<evidence type="ECO:0000256" key="2">
    <source>
        <dbReference type="SAM" id="SignalP"/>
    </source>
</evidence>
<dbReference type="Pfam" id="PF02298">
    <property type="entry name" value="Cu_bind_like"/>
    <property type="match status" value="1"/>
</dbReference>
<proteinExistence type="predicted"/>